<dbReference type="InterPro" id="IPR016516">
    <property type="entry name" value="UCP07580"/>
</dbReference>
<dbReference type="AlphaFoldDB" id="A0A6I4HTJ1"/>
<gene>
    <name evidence="2" type="ORF">GNY86_23705</name>
</gene>
<dbReference type="EMBL" id="WPIP01000934">
    <property type="protein sequence ID" value="MVM94541.1"/>
    <property type="molecule type" value="Genomic_DNA"/>
</dbReference>
<organism evidence="2 3">
    <name type="scientific">Acinetobacter baumannii</name>
    <dbReference type="NCBI Taxonomy" id="470"/>
    <lineage>
        <taxon>Bacteria</taxon>
        <taxon>Pseudomonadati</taxon>
        <taxon>Pseudomonadota</taxon>
        <taxon>Gammaproteobacteria</taxon>
        <taxon>Moraxellales</taxon>
        <taxon>Moraxellaceae</taxon>
        <taxon>Acinetobacter</taxon>
        <taxon>Acinetobacter calcoaceticus/baumannii complex</taxon>
    </lineage>
</organism>
<proteinExistence type="predicted"/>
<evidence type="ECO:0000256" key="1">
    <source>
        <dbReference type="SAM" id="Phobius"/>
    </source>
</evidence>
<dbReference type="Proteomes" id="UP000439424">
    <property type="component" value="Unassembled WGS sequence"/>
</dbReference>
<keyword evidence="1" id="KW-0812">Transmembrane</keyword>
<accession>A0A6I4HTJ1</accession>
<dbReference type="GO" id="GO:0016787">
    <property type="term" value="F:hydrolase activity"/>
    <property type="evidence" value="ECO:0007669"/>
    <property type="project" value="UniProtKB-KW"/>
</dbReference>
<name>A0A6I4HTJ1_ACIBA</name>
<feature type="non-terminal residue" evidence="2">
    <location>
        <position position="1"/>
    </location>
</feature>
<protein>
    <submittedName>
        <fullName evidence="2">Metal-dependent hydrolase</fullName>
    </submittedName>
</protein>
<keyword evidence="1" id="KW-1133">Transmembrane helix</keyword>
<reference evidence="2 3" key="1">
    <citation type="submission" date="2019-11" db="EMBL/GenBank/DDBJ databases">
        <title>Multidrug-resistant Acinetobacter baumannii moving toward extensively drug-resistant over fifteen years in South of Brazil.</title>
        <authorList>
            <person name="Fedrigo N.H."/>
            <person name="Cerdeira L."/>
            <person name="Fuga B."/>
            <person name="Marini P.V.B."/>
            <person name="Shinohara D.R."/>
            <person name="Carrara-Marroni F.E."/>
            <person name="Lincopan N."/>
            <person name="Tognim M.C.B."/>
        </authorList>
    </citation>
    <scope>NUCLEOTIDE SEQUENCE [LARGE SCALE GENOMIC DNA]</scope>
    <source>
        <strain evidence="2 3">Ac576</strain>
    </source>
</reference>
<comment type="caution">
    <text evidence="2">The sequence shown here is derived from an EMBL/GenBank/DDBJ whole genome shotgun (WGS) entry which is preliminary data.</text>
</comment>
<dbReference type="RefSeq" id="WP_171502559.1">
    <property type="nucleotide sequence ID" value="NZ_WPIP01000934.1"/>
</dbReference>
<evidence type="ECO:0000313" key="3">
    <source>
        <dbReference type="Proteomes" id="UP000439424"/>
    </source>
</evidence>
<feature type="non-terminal residue" evidence="2">
    <location>
        <position position="68"/>
    </location>
</feature>
<sequence length="68" mass="8037">LFAWHAIEEMEHRDVAFDVMKQVGEVPESTRRFVLVLTTVLMFGFTLYRTNIMLKCDGFSPRERLLMN</sequence>
<evidence type="ECO:0000313" key="2">
    <source>
        <dbReference type="EMBL" id="MVM94541.1"/>
    </source>
</evidence>
<keyword evidence="2" id="KW-0378">Hydrolase</keyword>
<dbReference type="Pfam" id="PF10118">
    <property type="entry name" value="Metal_hydrol"/>
    <property type="match status" value="1"/>
</dbReference>
<feature type="transmembrane region" description="Helical" evidence="1">
    <location>
        <begin position="33"/>
        <end position="54"/>
    </location>
</feature>
<keyword evidence="1" id="KW-0472">Membrane</keyword>